<keyword evidence="2" id="KW-0238">DNA-binding</keyword>
<dbReference type="CDD" id="cd06170">
    <property type="entry name" value="LuxR_C_like"/>
    <property type="match status" value="1"/>
</dbReference>
<keyword evidence="1" id="KW-0805">Transcription regulation</keyword>
<evidence type="ECO:0000259" key="5">
    <source>
        <dbReference type="PROSITE" id="PS50043"/>
    </source>
</evidence>
<keyword evidence="4" id="KW-0804">Transcription</keyword>
<name>A0A2Y9CKI0_9GAMM</name>
<evidence type="ECO:0000313" key="6">
    <source>
        <dbReference type="EMBL" id="AWK15550.1"/>
    </source>
</evidence>
<protein>
    <submittedName>
        <fullName evidence="6">LuxR family transcriptional regulator</fullName>
    </submittedName>
</protein>
<dbReference type="InterPro" id="IPR005143">
    <property type="entry name" value="TF_LuxR_autoind-bd_dom"/>
</dbReference>
<sequence>MSVLFPNHETINSMMKHYFDRELKEYGDLKYAYMVLNKKNPVEVIIISNYPDKWVEIYKENNYQHIDPVVITAFKRISPFSWDENIAINSKKLSKIFSLSKEYNVINGYTFVLHDHSHYLVMLSIMIDNLTISDTEKKIENNKDKLQMLLITAHEKITSLYREIIHNDNHKNSSNKEIFSQRQKEILYWASMGKTYQEIAIILKIKTGTVKFHIGGVVKKLGVLNAKHAIRLGIELQLIKSVD</sequence>
<dbReference type="InterPro" id="IPR036693">
    <property type="entry name" value="TF_LuxR_autoind-bd_dom_sf"/>
</dbReference>
<dbReference type="PANTHER" id="PTHR44688">
    <property type="entry name" value="DNA-BINDING TRANSCRIPTIONAL ACTIVATOR DEVR_DOSR"/>
    <property type="match status" value="1"/>
</dbReference>
<dbReference type="Pfam" id="PF03472">
    <property type="entry name" value="Autoind_bind"/>
    <property type="match status" value="1"/>
</dbReference>
<keyword evidence="3" id="KW-0010">Activator</keyword>
<dbReference type="OrthoDB" id="9774661at2"/>
<dbReference type="GO" id="GO:0003677">
    <property type="term" value="F:DNA binding"/>
    <property type="evidence" value="ECO:0007669"/>
    <property type="project" value="UniProtKB-KW"/>
</dbReference>
<keyword evidence="7" id="KW-1185">Reference proteome</keyword>
<dbReference type="KEGG" id="fsm:CCS41_14090"/>
<evidence type="ECO:0000256" key="3">
    <source>
        <dbReference type="ARBA" id="ARBA00023159"/>
    </source>
</evidence>
<dbReference type="PROSITE" id="PS50043">
    <property type="entry name" value="HTH_LUXR_2"/>
    <property type="match status" value="1"/>
</dbReference>
<dbReference type="Pfam" id="PF00196">
    <property type="entry name" value="GerE"/>
    <property type="match status" value="1"/>
</dbReference>
<evidence type="ECO:0000313" key="7">
    <source>
        <dbReference type="Proteomes" id="UP000261875"/>
    </source>
</evidence>
<evidence type="ECO:0000256" key="2">
    <source>
        <dbReference type="ARBA" id="ARBA00023125"/>
    </source>
</evidence>
<dbReference type="GO" id="GO:0006355">
    <property type="term" value="P:regulation of DNA-templated transcription"/>
    <property type="evidence" value="ECO:0007669"/>
    <property type="project" value="InterPro"/>
</dbReference>
<dbReference type="EMBL" id="CP021660">
    <property type="protein sequence ID" value="AWK15550.1"/>
    <property type="molecule type" value="Genomic_DNA"/>
</dbReference>
<proteinExistence type="predicted"/>
<dbReference type="Proteomes" id="UP000261875">
    <property type="component" value="Plasmid p5D_Fsymbiotica-1"/>
</dbReference>
<evidence type="ECO:0000256" key="4">
    <source>
        <dbReference type="ARBA" id="ARBA00023163"/>
    </source>
</evidence>
<keyword evidence="6" id="KW-0614">Plasmid</keyword>
<dbReference type="PRINTS" id="PR00038">
    <property type="entry name" value="HTHLUXR"/>
</dbReference>
<dbReference type="InterPro" id="IPR000792">
    <property type="entry name" value="Tscrpt_reg_LuxR_C"/>
</dbReference>
<dbReference type="InterPro" id="IPR036388">
    <property type="entry name" value="WH-like_DNA-bd_sf"/>
</dbReference>
<geneLocation type="plasmid" evidence="7">
    <name>p5d_fsymbiotica-1</name>
</geneLocation>
<feature type="domain" description="HTH luxR-type" evidence="5">
    <location>
        <begin position="172"/>
        <end position="237"/>
    </location>
</feature>
<reference evidence="6 7" key="1">
    <citation type="submission" date="2017-05" db="EMBL/GenBank/DDBJ databases">
        <title>Genome sequence of Candidatus Fukatsuia symbiotica and Candidatus Hamiltonella defensa from Acyrthosiphon pisum strain 5D.</title>
        <authorList>
            <person name="Patel V.A."/>
            <person name="Chevignon G."/>
            <person name="Russell J.A."/>
            <person name="Oliver K.M."/>
        </authorList>
    </citation>
    <scope>NUCLEOTIDE SEQUENCE [LARGE SCALE GENOMIC DNA]</scope>
    <source>
        <strain evidence="6 7">5D</strain>
        <plasmid evidence="7">p5d_fsymbiotica-1</plasmid>
    </source>
</reference>
<dbReference type="Gene3D" id="1.10.10.10">
    <property type="entry name" value="Winged helix-like DNA-binding domain superfamily/Winged helix DNA-binding domain"/>
    <property type="match status" value="1"/>
</dbReference>
<organism evidence="6 7">
    <name type="scientific">Candidatus Fukatsuia symbiotica</name>
    <dbReference type="NCBI Taxonomy" id="1878942"/>
    <lineage>
        <taxon>Bacteria</taxon>
        <taxon>Pseudomonadati</taxon>
        <taxon>Pseudomonadota</taxon>
        <taxon>Gammaproteobacteria</taxon>
        <taxon>Enterobacterales</taxon>
        <taxon>Yersiniaceae</taxon>
        <taxon>Candidatus Fukatsuia</taxon>
    </lineage>
</organism>
<dbReference type="PANTHER" id="PTHR44688:SF16">
    <property type="entry name" value="DNA-BINDING TRANSCRIPTIONAL ACTIVATOR DEVR_DOSR"/>
    <property type="match status" value="1"/>
</dbReference>
<dbReference type="AlphaFoldDB" id="A0A2Y9CKI0"/>
<dbReference type="InterPro" id="IPR016032">
    <property type="entry name" value="Sig_transdc_resp-reg_C-effctor"/>
</dbReference>
<accession>A0A2Y9CKI0</accession>
<dbReference type="RefSeq" id="WP_119797861.1">
    <property type="nucleotide sequence ID" value="NZ_CP021660.1"/>
</dbReference>
<dbReference type="SMART" id="SM00421">
    <property type="entry name" value="HTH_LUXR"/>
    <property type="match status" value="1"/>
</dbReference>
<dbReference type="Gene3D" id="3.30.450.80">
    <property type="entry name" value="Transcription factor LuxR-like, autoinducer-binding domain"/>
    <property type="match status" value="1"/>
</dbReference>
<dbReference type="SUPFAM" id="SSF75516">
    <property type="entry name" value="Pheromone-binding domain of LuxR-like quorum-sensing transcription factors"/>
    <property type="match status" value="1"/>
</dbReference>
<gene>
    <name evidence="6" type="ORF">CCS41_14090</name>
</gene>
<dbReference type="SUPFAM" id="SSF46894">
    <property type="entry name" value="C-terminal effector domain of the bipartite response regulators"/>
    <property type="match status" value="1"/>
</dbReference>
<evidence type="ECO:0000256" key="1">
    <source>
        <dbReference type="ARBA" id="ARBA00023015"/>
    </source>
</evidence>